<dbReference type="RefSeq" id="WP_123768679.1">
    <property type="nucleotide sequence ID" value="NZ_RKQN01000001.1"/>
</dbReference>
<evidence type="ECO:0000313" key="2">
    <source>
        <dbReference type="EMBL" id="RPE81097.1"/>
    </source>
</evidence>
<dbReference type="GO" id="GO:0032259">
    <property type="term" value="P:methylation"/>
    <property type="evidence" value="ECO:0007669"/>
    <property type="project" value="UniProtKB-KW"/>
</dbReference>
<keyword evidence="2" id="KW-0489">Methyltransferase</keyword>
<dbReference type="Pfam" id="PF13489">
    <property type="entry name" value="Methyltransf_23"/>
    <property type="match status" value="1"/>
</dbReference>
<organism evidence="2 3">
    <name type="scientific">Vulcaniibacterium tengchongense</name>
    <dbReference type="NCBI Taxonomy" id="1273429"/>
    <lineage>
        <taxon>Bacteria</taxon>
        <taxon>Pseudomonadati</taxon>
        <taxon>Pseudomonadota</taxon>
        <taxon>Gammaproteobacteria</taxon>
        <taxon>Lysobacterales</taxon>
        <taxon>Lysobacteraceae</taxon>
        <taxon>Vulcaniibacterium</taxon>
    </lineage>
</organism>
<dbReference type="Proteomes" id="UP000269708">
    <property type="component" value="Unassembled WGS sequence"/>
</dbReference>
<dbReference type="PANTHER" id="PTHR43861">
    <property type="entry name" value="TRANS-ACONITATE 2-METHYLTRANSFERASE-RELATED"/>
    <property type="match status" value="1"/>
</dbReference>
<dbReference type="AlphaFoldDB" id="A0A3N4VVL8"/>
<dbReference type="InterPro" id="IPR029063">
    <property type="entry name" value="SAM-dependent_MTases_sf"/>
</dbReference>
<dbReference type="OrthoDB" id="116799at2"/>
<dbReference type="Gene3D" id="3.40.50.150">
    <property type="entry name" value="Vaccinia Virus protein VP39"/>
    <property type="match status" value="1"/>
</dbReference>
<protein>
    <submittedName>
        <fullName evidence="2">Methyltransferase family protein</fullName>
    </submittedName>
</protein>
<evidence type="ECO:0000256" key="1">
    <source>
        <dbReference type="ARBA" id="ARBA00022679"/>
    </source>
</evidence>
<gene>
    <name evidence="2" type="ORF">EDC50_0265</name>
</gene>
<dbReference type="GO" id="GO:0008168">
    <property type="term" value="F:methyltransferase activity"/>
    <property type="evidence" value="ECO:0007669"/>
    <property type="project" value="UniProtKB-KW"/>
</dbReference>
<name>A0A3N4VVL8_9GAMM</name>
<proteinExistence type="predicted"/>
<reference evidence="2 3" key="1">
    <citation type="submission" date="2018-11" db="EMBL/GenBank/DDBJ databases">
        <title>Genomic Encyclopedia of Type Strains, Phase IV (KMG-IV): sequencing the most valuable type-strain genomes for metagenomic binning, comparative biology and taxonomic classification.</title>
        <authorList>
            <person name="Goeker M."/>
        </authorList>
    </citation>
    <scope>NUCLEOTIDE SEQUENCE [LARGE SCALE GENOMIC DNA]</scope>
    <source>
        <strain evidence="2 3">DSM 25623</strain>
    </source>
</reference>
<comment type="caution">
    <text evidence="2">The sequence shown here is derived from an EMBL/GenBank/DDBJ whole genome shotgun (WGS) entry which is preliminary data.</text>
</comment>
<keyword evidence="1 2" id="KW-0808">Transferase</keyword>
<keyword evidence="3" id="KW-1185">Reference proteome</keyword>
<evidence type="ECO:0000313" key="3">
    <source>
        <dbReference type="Proteomes" id="UP000269708"/>
    </source>
</evidence>
<sequence length="250" mass="26553">MTREAAPAAAPIDVATRETADFLASSLPPGARVLEVGCGEGHVAAELQRRGFAPIALDADPAAVAAARALGADARTARWPECDVDAADAVAFTRSLHHLPSLDEALLAARRRLPAGAPILVEDFAPEALDAATLGWFAARLRSPRAQALLRPRQGGVVAKLRRGDPFAAWLEDRRRHRVHPLAAMAGAMARHTAGLAVTAAPYFYRYLIPALPATPEAAAFVADELEEERRRIAAGAIVPLGRRLAGRVR</sequence>
<dbReference type="EMBL" id="RKQN01000001">
    <property type="protein sequence ID" value="RPE81097.1"/>
    <property type="molecule type" value="Genomic_DNA"/>
</dbReference>
<dbReference type="SUPFAM" id="SSF53335">
    <property type="entry name" value="S-adenosyl-L-methionine-dependent methyltransferases"/>
    <property type="match status" value="1"/>
</dbReference>
<accession>A0A3N4VVL8</accession>
<dbReference type="PANTHER" id="PTHR43861:SF3">
    <property type="entry name" value="PUTATIVE (AFU_ORTHOLOGUE AFUA_2G14390)-RELATED"/>
    <property type="match status" value="1"/>
</dbReference>